<evidence type="ECO:0000313" key="2">
    <source>
        <dbReference type="EMBL" id="SSX08996.1"/>
    </source>
</evidence>
<accession>A0A336MKK2</accession>
<dbReference type="GO" id="GO:0016020">
    <property type="term" value="C:membrane"/>
    <property type="evidence" value="ECO:0007669"/>
    <property type="project" value="TreeGrafter"/>
</dbReference>
<feature type="transmembrane region" description="Helical" evidence="1">
    <location>
        <begin position="156"/>
        <end position="175"/>
    </location>
</feature>
<feature type="transmembrane region" description="Helical" evidence="1">
    <location>
        <begin position="118"/>
        <end position="140"/>
    </location>
</feature>
<evidence type="ECO:0000313" key="3">
    <source>
        <dbReference type="EMBL" id="SSX28907.1"/>
    </source>
</evidence>
<dbReference type="VEuPathDB" id="VectorBase:CSON000610"/>
<sequence>MFCKNEMKVKCFSLNYDKPRDFIKAQWQTTSERQSLKFLIYRWIFASLYVTIVAWAITSHVCYKGPFLYYPIYLTNWGNMLNALYAVMTCLIVTYAYFSDSFYEKLSTQRHMPILFKIVWVLQSICPVLAINITFLYWGFVHNKGDNEFPVDALNILNHACNSIFMVIEVVIIASPVRILHFIYPLLLTVSFAIFTIVFYFLGWNNVRGQPYIYKHLDWDRPIWTGSMTTGVFVICCLLHCCIFALYKLKVSLIKHEDKQESKESNNLLEDKVSNSTKNSNV</sequence>
<keyword evidence="1" id="KW-0472">Membrane</keyword>
<gene>
    <name evidence="3" type="primary">CSON000610</name>
</gene>
<organism evidence="3">
    <name type="scientific">Culicoides sonorensis</name>
    <name type="common">Biting midge</name>
    <dbReference type="NCBI Taxonomy" id="179676"/>
    <lineage>
        <taxon>Eukaryota</taxon>
        <taxon>Metazoa</taxon>
        <taxon>Ecdysozoa</taxon>
        <taxon>Arthropoda</taxon>
        <taxon>Hexapoda</taxon>
        <taxon>Insecta</taxon>
        <taxon>Pterygota</taxon>
        <taxon>Neoptera</taxon>
        <taxon>Endopterygota</taxon>
        <taxon>Diptera</taxon>
        <taxon>Nematocera</taxon>
        <taxon>Chironomoidea</taxon>
        <taxon>Ceratopogonidae</taxon>
        <taxon>Ceratopogoninae</taxon>
        <taxon>Culicoides</taxon>
        <taxon>Monoculicoides</taxon>
    </lineage>
</organism>
<evidence type="ECO:0000256" key="1">
    <source>
        <dbReference type="SAM" id="Phobius"/>
    </source>
</evidence>
<feature type="transmembrane region" description="Helical" evidence="1">
    <location>
        <begin position="223"/>
        <end position="247"/>
    </location>
</feature>
<feature type="transmembrane region" description="Helical" evidence="1">
    <location>
        <begin position="39"/>
        <end position="57"/>
    </location>
</feature>
<dbReference type="PANTHER" id="PTHR12242:SF49">
    <property type="entry name" value="HEADBUTT, ISOFORM E"/>
    <property type="match status" value="1"/>
</dbReference>
<dbReference type="PANTHER" id="PTHR12242">
    <property type="entry name" value="OS02G0130600 PROTEIN-RELATED"/>
    <property type="match status" value="1"/>
</dbReference>
<feature type="transmembrane region" description="Helical" evidence="1">
    <location>
        <begin position="77"/>
        <end position="98"/>
    </location>
</feature>
<dbReference type="EMBL" id="UFQS01001098">
    <property type="protein sequence ID" value="SSX08996.1"/>
    <property type="molecule type" value="Genomic_DNA"/>
</dbReference>
<dbReference type="OMA" id="NGRWFIY"/>
<proteinExistence type="predicted"/>
<keyword evidence="1" id="KW-0812">Transmembrane</keyword>
<dbReference type="Pfam" id="PF21534">
    <property type="entry name" value="Rost"/>
    <property type="match status" value="1"/>
</dbReference>
<dbReference type="AlphaFoldDB" id="A0A336MKK2"/>
<reference evidence="3" key="2">
    <citation type="submission" date="2018-07" db="EMBL/GenBank/DDBJ databases">
        <authorList>
            <person name="Quirk P.G."/>
            <person name="Krulwich T.A."/>
        </authorList>
    </citation>
    <scope>NUCLEOTIDE SEQUENCE</scope>
</reference>
<dbReference type="EMBL" id="UFQT01001098">
    <property type="protein sequence ID" value="SSX28907.1"/>
    <property type="molecule type" value="Genomic_DNA"/>
</dbReference>
<name>A0A336MKK2_CULSO</name>
<feature type="transmembrane region" description="Helical" evidence="1">
    <location>
        <begin position="182"/>
        <end position="203"/>
    </location>
</feature>
<reference evidence="2" key="1">
    <citation type="submission" date="2018-04" db="EMBL/GenBank/DDBJ databases">
        <authorList>
            <person name="Go L.Y."/>
            <person name="Mitchell J.A."/>
        </authorList>
    </citation>
    <scope>NUCLEOTIDE SEQUENCE</scope>
    <source>
        <tissue evidence="2">Whole organism</tissue>
    </source>
</reference>
<keyword evidence="1" id="KW-1133">Transmembrane helix</keyword>
<dbReference type="InterPro" id="IPR049352">
    <property type="entry name" value="Rost"/>
</dbReference>
<protein>
    <submittedName>
        <fullName evidence="3">CSON000610 protein</fullName>
    </submittedName>
</protein>